<dbReference type="PANTHER" id="PTHR10492">
    <property type="match status" value="1"/>
</dbReference>
<dbReference type="GO" id="GO:0006281">
    <property type="term" value="P:DNA repair"/>
    <property type="evidence" value="ECO:0007669"/>
    <property type="project" value="UniProtKB-KW"/>
</dbReference>
<keyword evidence="1" id="KW-0347">Helicase</keyword>
<sequence length="195" mass="20992">MSAETSYNIDQPTKYIQDNKPSLVSDQREAFNKITQAVFNGSGGIFFLDAPGGTGKTFLFNLLLAKIRLTNRIALAVTLSGIAATLLTGGRTAHSAFKLPLNLASAEASTCNIARGTGKAKVLQECQLIVWDESTMFHKAALEALDRTLQDLQHNDKTMGGVTLVLAGDFQQTLPVIPHVPKADELQACLKASYI</sequence>
<evidence type="ECO:0000259" key="2">
    <source>
        <dbReference type="Pfam" id="PF05970"/>
    </source>
</evidence>
<keyword evidence="1" id="KW-0547">Nucleotide-binding</keyword>
<dbReference type="InterPro" id="IPR010285">
    <property type="entry name" value="DNA_helicase_pif1-like_DEAD"/>
</dbReference>
<keyword evidence="1" id="KW-0227">DNA damage</keyword>
<dbReference type="GO" id="GO:0043139">
    <property type="term" value="F:5'-3' DNA helicase activity"/>
    <property type="evidence" value="ECO:0007669"/>
    <property type="project" value="UniProtKB-EC"/>
</dbReference>
<organism evidence="3 4">
    <name type="scientific">Alligator sinensis</name>
    <name type="common">Chinese alligator</name>
    <dbReference type="NCBI Taxonomy" id="38654"/>
    <lineage>
        <taxon>Eukaryota</taxon>
        <taxon>Metazoa</taxon>
        <taxon>Chordata</taxon>
        <taxon>Craniata</taxon>
        <taxon>Vertebrata</taxon>
        <taxon>Euteleostomi</taxon>
        <taxon>Archelosauria</taxon>
        <taxon>Archosauria</taxon>
        <taxon>Crocodylia</taxon>
        <taxon>Alligatoridae</taxon>
        <taxon>Alligatorinae</taxon>
        <taxon>Alligator</taxon>
    </lineage>
</organism>
<keyword evidence="1" id="KW-0234">DNA repair</keyword>
<dbReference type="EC" id="5.6.2.3" evidence="1"/>
<dbReference type="Pfam" id="PF05970">
    <property type="entry name" value="PIF1"/>
    <property type="match status" value="1"/>
</dbReference>
<dbReference type="SUPFAM" id="SSF52540">
    <property type="entry name" value="P-loop containing nucleoside triphosphate hydrolases"/>
    <property type="match status" value="1"/>
</dbReference>
<comment type="similarity">
    <text evidence="1">Belongs to the helicase family.</text>
</comment>
<protein>
    <recommendedName>
        <fullName evidence="1">ATP-dependent DNA helicase</fullName>
        <ecNumber evidence="1">5.6.2.3</ecNumber>
    </recommendedName>
</protein>
<comment type="catalytic activity">
    <reaction evidence="1">
        <text>ATP + H2O = ADP + phosphate + H(+)</text>
        <dbReference type="Rhea" id="RHEA:13065"/>
        <dbReference type="ChEBI" id="CHEBI:15377"/>
        <dbReference type="ChEBI" id="CHEBI:15378"/>
        <dbReference type="ChEBI" id="CHEBI:30616"/>
        <dbReference type="ChEBI" id="CHEBI:43474"/>
        <dbReference type="ChEBI" id="CHEBI:456216"/>
        <dbReference type="EC" id="5.6.2.3"/>
    </reaction>
</comment>
<proteinExistence type="inferred from homology"/>
<keyword evidence="3" id="KW-1185">Reference proteome</keyword>
<reference evidence="4" key="1">
    <citation type="submission" date="2025-08" db="UniProtKB">
        <authorList>
            <consortium name="RefSeq"/>
        </authorList>
    </citation>
    <scope>IDENTIFICATION</scope>
</reference>
<name>A0A3Q0GYQ4_ALLSI</name>
<evidence type="ECO:0000313" key="4">
    <source>
        <dbReference type="RefSeq" id="XP_025064597.1"/>
    </source>
</evidence>
<dbReference type="GeneID" id="102373996"/>
<dbReference type="STRING" id="38654.A0A3Q0GYQ4"/>
<keyword evidence="1" id="KW-0233">DNA recombination</keyword>
<feature type="domain" description="DNA helicase Pif1-like DEAD-box helicase" evidence="2">
    <location>
        <begin position="23"/>
        <end position="194"/>
    </location>
</feature>
<keyword evidence="1" id="KW-0378">Hydrolase</keyword>
<dbReference type="InParanoid" id="A0A3Q0GYQ4"/>
<dbReference type="GO" id="GO:0005524">
    <property type="term" value="F:ATP binding"/>
    <property type="evidence" value="ECO:0007669"/>
    <property type="project" value="UniProtKB-KW"/>
</dbReference>
<dbReference type="GO" id="GO:0000723">
    <property type="term" value="P:telomere maintenance"/>
    <property type="evidence" value="ECO:0007669"/>
    <property type="project" value="InterPro"/>
</dbReference>
<comment type="cofactor">
    <cofactor evidence="1">
        <name>Mg(2+)</name>
        <dbReference type="ChEBI" id="CHEBI:18420"/>
    </cofactor>
</comment>
<accession>A0A3Q0GYQ4</accession>
<evidence type="ECO:0000313" key="3">
    <source>
        <dbReference type="Proteomes" id="UP000189705"/>
    </source>
</evidence>
<dbReference type="KEGG" id="asn:102373996"/>
<dbReference type="PANTHER" id="PTHR10492:SF57">
    <property type="entry name" value="ATP-DEPENDENT DNA HELICASE"/>
    <property type="match status" value="1"/>
</dbReference>
<dbReference type="Gene3D" id="3.40.50.300">
    <property type="entry name" value="P-loop containing nucleotide triphosphate hydrolases"/>
    <property type="match status" value="1"/>
</dbReference>
<dbReference type="RefSeq" id="XP_025064597.1">
    <property type="nucleotide sequence ID" value="XM_025208812.1"/>
</dbReference>
<dbReference type="GO" id="GO:0016887">
    <property type="term" value="F:ATP hydrolysis activity"/>
    <property type="evidence" value="ECO:0007669"/>
    <property type="project" value="RHEA"/>
</dbReference>
<evidence type="ECO:0000256" key="1">
    <source>
        <dbReference type="RuleBase" id="RU363044"/>
    </source>
</evidence>
<dbReference type="Proteomes" id="UP000189705">
    <property type="component" value="Unplaced"/>
</dbReference>
<gene>
    <name evidence="4" type="primary">LOC102373996</name>
</gene>
<keyword evidence="1" id="KW-0067">ATP-binding</keyword>
<dbReference type="GO" id="GO:0006310">
    <property type="term" value="P:DNA recombination"/>
    <property type="evidence" value="ECO:0007669"/>
    <property type="project" value="UniProtKB-KW"/>
</dbReference>
<dbReference type="AlphaFoldDB" id="A0A3Q0GYQ4"/>
<dbReference type="InterPro" id="IPR027417">
    <property type="entry name" value="P-loop_NTPase"/>
</dbReference>